<accession>A0ABM1RUL5</accession>
<keyword evidence="5" id="KW-1185">Reference proteome</keyword>
<evidence type="ECO:0000256" key="1">
    <source>
        <dbReference type="ARBA" id="ARBA00010774"/>
    </source>
</evidence>
<organism evidence="5 6">
    <name type="scientific">Limulus polyphemus</name>
    <name type="common">Atlantic horseshoe crab</name>
    <dbReference type="NCBI Taxonomy" id="6850"/>
    <lineage>
        <taxon>Eukaryota</taxon>
        <taxon>Metazoa</taxon>
        <taxon>Ecdysozoa</taxon>
        <taxon>Arthropoda</taxon>
        <taxon>Chelicerata</taxon>
        <taxon>Merostomata</taxon>
        <taxon>Xiphosura</taxon>
        <taxon>Limulidae</taxon>
        <taxon>Limulus</taxon>
    </lineage>
</organism>
<gene>
    <name evidence="6" type="primary">LOC106475180</name>
</gene>
<feature type="domain" description="Endonuclease/exonuclease/phosphatase" evidence="4">
    <location>
        <begin position="101"/>
        <end position="368"/>
    </location>
</feature>
<dbReference type="SUPFAM" id="SSF56219">
    <property type="entry name" value="DNase I-like"/>
    <property type="match status" value="1"/>
</dbReference>
<sequence>MAELQHNVRMPPPKSLLMYLVRMGSFTSGQKFLNEDTEDNNLDIPEHASREQLLNRCNEELAHLPPLIKRSFHTLHGPPDSSQEVGTEDIPSCGPEAIRVMQWNILSQSLGQKHDNFVACPEEALDWRTRRWKMLEEILIYKADILCFQEVDHFNFLKKTLGALDFSGTFFPKPDSPCYYIKGNNGPDGCAIFYNTNKFELIRTETRVLEVCTCQSNQVVILCIFRRKLDGREFCVATTHLKARQGTLLATLRNEQGKDLLEFIQEHYDGRPVVIAGDFNAEPTEPVYRTMTTCLEPRLDSAYAYYSNRYGEPPYTTWKIREEGEFCQTLDYIFFRKDSLELESLLNLPREEDIGEDRAPSFRYPSDHFSLVCDFCFK</sequence>
<keyword evidence="2" id="KW-0378">Hydrolase</keyword>
<evidence type="ECO:0000259" key="4">
    <source>
        <dbReference type="Pfam" id="PF03372"/>
    </source>
</evidence>
<dbReference type="PANTHER" id="PTHR12121">
    <property type="entry name" value="CARBON CATABOLITE REPRESSOR PROTEIN 4"/>
    <property type="match status" value="1"/>
</dbReference>
<reference evidence="6" key="1">
    <citation type="submission" date="2025-08" db="UniProtKB">
        <authorList>
            <consortium name="RefSeq"/>
        </authorList>
    </citation>
    <scope>IDENTIFICATION</scope>
    <source>
        <tissue evidence="6">Muscle</tissue>
    </source>
</reference>
<dbReference type="InterPro" id="IPR036691">
    <property type="entry name" value="Endo/exonu/phosph_ase_sf"/>
</dbReference>
<dbReference type="Pfam" id="PF03372">
    <property type="entry name" value="Exo_endo_phos"/>
    <property type="match status" value="1"/>
</dbReference>
<comment type="similarity">
    <text evidence="1">Belongs to the CCR4/nocturin family.</text>
</comment>
<evidence type="ECO:0000313" key="5">
    <source>
        <dbReference type="Proteomes" id="UP000694941"/>
    </source>
</evidence>
<evidence type="ECO:0000256" key="3">
    <source>
        <dbReference type="ARBA" id="ARBA00023807"/>
    </source>
</evidence>
<evidence type="ECO:0000256" key="2">
    <source>
        <dbReference type="ARBA" id="ARBA00022801"/>
    </source>
</evidence>
<dbReference type="Gene3D" id="3.60.10.10">
    <property type="entry name" value="Endonuclease/exonuclease/phosphatase"/>
    <property type="match status" value="1"/>
</dbReference>
<dbReference type="InterPro" id="IPR050410">
    <property type="entry name" value="CCR4/nocturin_mRNA_transcr"/>
</dbReference>
<proteinExistence type="inferred from homology"/>
<dbReference type="RefSeq" id="XP_022235070.1">
    <property type="nucleotide sequence ID" value="XM_022379362.1"/>
</dbReference>
<protein>
    <recommendedName>
        <fullName evidence="3">Nocturnin</fullName>
    </recommendedName>
</protein>
<dbReference type="GeneID" id="106475180"/>
<name>A0ABM1RUL5_LIMPO</name>
<dbReference type="InterPro" id="IPR005135">
    <property type="entry name" value="Endo/exonuclease/phosphatase"/>
</dbReference>
<dbReference type="PANTHER" id="PTHR12121:SF45">
    <property type="entry name" value="NOCTURNIN"/>
    <property type="match status" value="1"/>
</dbReference>
<dbReference type="Proteomes" id="UP000694941">
    <property type="component" value="Unplaced"/>
</dbReference>
<evidence type="ECO:0000313" key="6">
    <source>
        <dbReference type="RefSeq" id="XP_022235070.1"/>
    </source>
</evidence>